<name>D3E375_METRM</name>
<dbReference type="HOGENOM" id="CLU_648424_0_0_2"/>
<dbReference type="SUPFAM" id="SSF48452">
    <property type="entry name" value="TPR-like"/>
    <property type="match status" value="1"/>
</dbReference>
<dbReference type="Gene3D" id="2.40.50.140">
    <property type="entry name" value="Nucleic acid-binding proteins"/>
    <property type="match status" value="1"/>
</dbReference>
<dbReference type="STRING" id="634498.mru_1136"/>
<dbReference type="PATRIC" id="fig|634498.28.peg.1137"/>
<dbReference type="InterPro" id="IPR012340">
    <property type="entry name" value="NA-bd_OB-fold"/>
</dbReference>
<proteinExistence type="predicted"/>
<dbReference type="InterPro" id="IPR011990">
    <property type="entry name" value="TPR-like_helical_dom_sf"/>
</dbReference>
<sequence length="399" mass="47586">MSSKVDLEKAREYNKVKKYEESLSCYQSYLESGEELPEIDKERYAWDIYFARVKNASTIAELEEYVKELTKYAKQKNSSRREKPCSYTISILKLMKFYSDNITFNNNAYKLIAWADKLNPDYLSNNQAKRDDTHKYNSNKENWYLQITKGLFEIKKYDDVIRLSNEALEKIPEFNNFNDYWFKYKIAKSYKELGEYDKSLEYLDEIVKVKNDWFIYHEIAKNYYLKEDLDSSAKWAARAALSPDGKVESKLKLYLLIGDILKAKGYEDEYIMHKYLVYVIRNAKDWTQEEGWDEELASYELDLDNTDYKSIHKELSALWLSLKFIGQERQYGKITKVFENNNGFIKSGNKSYFFNAREFQDDKSFIYEGTEVSFFLEKAYNRKKDEVVDNAVNIYCEEF</sequence>
<evidence type="ECO:0000313" key="1">
    <source>
        <dbReference type="EMBL" id="ADC46986.1"/>
    </source>
</evidence>
<dbReference type="Gene3D" id="1.25.40.10">
    <property type="entry name" value="Tetratricopeptide repeat domain"/>
    <property type="match status" value="1"/>
</dbReference>
<dbReference type="RefSeq" id="WP_012955936.1">
    <property type="nucleotide sequence ID" value="NC_013790.1"/>
</dbReference>
<evidence type="ECO:0000313" key="2">
    <source>
        <dbReference type="Proteomes" id="UP000008680"/>
    </source>
</evidence>
<evidence type="ECO:0008006" key="3">
    <source>
        <dbReference type="Google" id="ProtNLM"/>
    </source>
</evidence>
<dbReference type="EMBL" id="CP001719">
    <property type="protein sequence ID" value="ADC46986.1"/>
    <property type="molecule type" value="Genomic_DNA"/>
</dbReference>
<dbReference type="KEGG" id="mru:mru_1136"/>
<dbReference type="GeneID" id="8770787"/>
<accession>D3E375</accession>
<organism evidence="1 2">
    <name type="scientific">Methanobrevibacter ruminantium (strain ATCC 35063 / DSM 1093 / JCM 13430 / OCM 146 / M1)</name>
    <name type="common">Methanobacterium ruminantium</name>
    <dbReference type="NCBI Taxonomy" id="634498"/>
    <lineage>
        <taxon>Archaea</taxon>
        <taxon>Methanobacteriati</taxon>
        <taxon>Methanobacteriota</taxon>
        <taxon>Methanomada group</taxon>
        <taxon>Methanobacteria</taxon>
        <taxon>Methanobacteriales</taxon>
        <taxon>Methanobacteriaceae</taxon>
        <taxon>Methanobrevibacter</taxon>
    </lineage>
</organism>
<dbReference type="eggNOG" id="arCOG06344">
    <property type="taxonomic scope" value="Archaea"/>
</dbReference>
<dbReference type="AlphaFoldDB" id="D3E375"/>
<dbReference type="OrthoDB" id="78197at2157"/>
<keyword evidence="2" id="KW-1185">Reference proteome</keyword>
<dbReference type="Proteomes" id="UP000008680">
    <property type="component" value="Chromosome"/>
</dbReference>
<reference evidence="1 2" key="1">
    <citation type="journal article" date="2010" name="PLoS ONE">
        <title>The genome sequence of the rumen methanogen Methanobrevibacter ruminantium reveals new possibilities for controlling ruminant methane emissions.</title>
        <authorList>
            <person name="Leahy S.C."/>
            <person name="Kelly W.J."/>
            <person name="Altermann E."/>
            <person name="Ronimus R.S."/>
            <person name="Yeoman C.J."/>
            <person name="Pacheco D.M."/>
            <person name="Li D."/>
            <person name="Kong Z."/>
            <person name="McTavish S."/>
            <person name="Sang C."/>
            <person name="Lambie S.C."/>
            <person name="Janssen P.H."/>
            <person name="Dey D."/>
            <person name="Attwood G.T."/>
        </authorList>
    </citation>
    <scope>NUCLEOTIDE SEQUENCE [LARGE SCALE GENOMIC DNA]</scope>
    <source>
        <strain evidence="2">ATCC 35063 / DSM 1093 / JCM 13430 / OCM 146 / M1</strain>
    </source>
</reference>
<gene>
    <name evidence="1" type="ordered locus">mru_1136</name>
</gene>
<protein>
    <recommendedName>
        <fullName evidence="3">TPR repeat-containing protein</fullName>
    </recommendedName>
</protein>